<dbReference type="Gene3D" id="3.30.1360.210">
    <property type="match status" value="1"/>
</dbReference>
<dbReference type="InParanoid" id="A0A1D6L368"/>
<dbReference type="InterPro" id="IPR038526">
    <property type="entry name" value="Ribosomal_eL22_sf"/>
</dbReference>
<dbReference type="AlphaFoldDB" id="A0A1D6L368"/>
<dbReference type="EMBL" id="CM007647">
    <property type="protein sequence ID" value="ONM08902.1"/>
    <property type="molecule type" value="Genomic_DNA"/>
</dbReference>
<reference evidence="1" key="1">
    <citation type="submission" date="2015-12" db="EMBL/GenBank/DDBJ databases">
        <title>Update maize B73 reference genome by single molecule sequencing technologies.</title>
        <authorList>
            <consortium name="Maize Genome Sequencing Project"/>
            <person name="Ware D."/>
        </authorList>
    </citation>
    <scope>NUCLEOTIDE SEQUENCE [LARGE SCALE GENOMIC DNA]</scope>
    <source>
        <tissue evidence="1">Seedling</tissue>
    </source>
</reference>
<dbReference type="PaxDb" id="4577-GRMZM2G481187_P01"/>
<sequence>MVHDVVSVKSATVAGKKGSVSFTIDCSKPVEDKIMEVISREMVTELPRLPALTGPSPRGCRNSDGDEISLRVDFCRIEYPDPRASGLRAPLKDVKNTLSVRSILKALEKGAFRCTTKKTGLGPELEF</sequence>
<proteinExistence type="predicted"/>
<gene>
    <name evidence="1" type="ORF">ZEAMMB73_Zm00001d033901</name>
</gene>
<accession>A0A1D6L368</accession>
<organism evidence="1">
    <name type="scientific">Zea mays</name>
    <name type="common">Maize</name>
    <dbReference type="NCBI Taxonomy" id="4577"/>
    <lineage>
        <taxon>Eukaryota</taxon>
        <taxon>Viridiplantae</taxon>
        <taxon>Streptophyta</taxon>
        <taxon>Embryophyta</taxon>
        <taxon>Tracheophyta</taxon>
        <taxon>Spermatophyta</taxon>
        <taxon>Magnoliopsida</taxon>
        <taxon>Liliopsida</taxon>
        <taxon>Poales</taxon>
        <taxon>Poaceae</taxon>
        <taxon>PACMAD clade</taxon>
        <taxon>Panicoideae</taxon>
        <taxon>Andropogonodae</taxon>
        <taxon>Andropogoneae</taxon>
        <taxon>Tripsacinae</taxon>
        <taxon>Zea</taxon>
    </lineage>
</organism>
<protein>
    <submittedName>
        <fullName evidence="1">Uncharacterized protein</fullName>
    </submittedName>
</protein>
<name>A0A1D6L368_MAIZE</name>
<evidence type="ECO:0000313" key="1">
    <source>
        <dbReference type="EMBL" id="ONM08902.1"/>
    </source>
</evidence>